<evidence type="ECO:0000256" key="21">
    <source>
        <dbReference type="ARBA" id="ARBA00047757"/>
    </source>
</evidence>
<keyword evidence="4" id="KW-0479">Metal-binding</keyword>
<comment type="catalytic activity">
    <reaction evidence="22">
        <text>(9Z,12Z,15Z)-octadecatrienoyl-CoA + H2O = S-(9Z,12Z,15Z-octadecatrienoyl)-4'-phosphopantetheine + adenosine 3',5'-bisphosphate + 2 H(+)</text>
        <dbReference type="Rhea" id="RHEA:67532"/>
        <dbReference type="ChEBI" id="CHEBI:15377"/>
        <dbReference type="ChEBI" id="CHEBI:15378"/>
        <dbReference type="ChEBI" id="CHEBI:58343"/>
        <dbReference type="ChEBI" id="CHEBI:74034"/>
        <dbReference type="ChEBI" id="CHEBI:172386"/>
    </reaction>
    <physiologicalReaction direction="left-to-right" evidence="22">
        <dbReference type="Rhea" id="RHEA:67533"/>
    </physiologicalReaction>
</comment>
<comment type="caution">
    <text evidence="33">The sequence shown here is derived from an EMBL/GenBank/DDBJ whole genome shotgun (WGS) entry which is preliminary data.</text>
</comment>
<dbReference type="GO" id="GO:0005739">
    <property type="term" value="C:mitochondrion"/>
    <property type="evidence" value="ECO:0007669"/>
    <property type="project" value="TreeGrafter"/>
</dbReference>
<comment type="catalytic activity">
    <reaction evidence="16">
        <text>hexanoyl-CoA + H2O = hexanoyl-4'-phosphopantetheine + adenosine 3',5'-bisphosphate + 2 H(+)</text>
        <dbReference type="Rhea" id="RHEA:49980"/>
        <dbReference type="ChEBI" id="CHEBI:15377"/>
        <dbReference type="ChEBI" id="CHEBI:15378"/>
        <dbReference type="ChEBI" id="CHEBI:58343"/>
        <dbReference type="ChEBI" id="CHEBI:62620"/>
        <dbReference type="ChEBI" id="CHEBI:132012"/>
    </reaction>
    <physiologicalReaction direction="left-to-right" evidence="16">
        <dbReference type="Rhea" id="RHEA:49981"/>
    </physiologicalReaction>
</comment>
<comment type="catalytic activity">
    <reaction evidence="28">
        <text>choloyl-CoA + H2O = S-choloyl-4'-phosphopantetheine + adenosine 3',5'-bisphosphate + 2 H(+)</text>
        <dbReference type="Rhea" id="RHEA:50036"/>
        <dbReference type="ChEBI" id="CHEBI:15377"/>
        <dbReference type="ChEBI" id="CHEBI:15378"/>
        <dbReference type="ChEBI" id="CHEBI:57373"/>
        <dbReference type="ChEBI" id="CHEBI:58343"/>
        <dbReference type="ChEBI" id="CHEBI:132020"/>
    </reaction>
    <physiologicalReaction direction="left-to-right" evidence="28">
        <dbReference type="Rhea" id="RHEA:50037"/>
    </physiologicalReaction>
</comment>
<dbReference type="OrthoDB" id="1695362at2759"/>
<dbReference type="EMBL" id="JAINUF010000013">
    <property type="protein sequence ID" value="KAJ8343366.1"/>
    <property type="molecule type" value="Genomic_DNA"/>
</dbReference>
<evidence type="ECO:0000256" key="9">
    <source>
        <dbReference type="ARBA" id="ARBA00031193"/>
    </source>
</evidence>
<evidence type="ECO:0000256" key="25">
    <source>
        <dbReference type="ARBA" id="ARBA00048667"/>
    </source>
</evidence>
<keyword evidence="34" id="KW-1185">Reference proteome</keyword>
<comment type="function">
    <text evidence="12">Fatty acyl-coenzyme A (CoA) diphosphatase that hydrolyzes fatty acyl-CoA to yield acyl-4'-phosphopantetheine and adenosine 3',5'-bisphosphate. Mediates the hydrolysis of a wide range of CoA esters, including choloyl-CoA and branched-chain fatty-acyl-CoA esters and at low substrate concentrations medium and long-chain fatty-acyl-CoA esters are the primary substrates. Highest activity seen with medium-chain acyl-CoA esters and higher rates of activity seen with the unsaturated acyl-CoA esters compared with the saturated esters. Exhibits decapping activity towards dpCoA-capped RNAs in vitro.</text>
</comment>
<dbReference type="InterPro" id="IPR000086">
    <property type="entry name" value="NUDIX_hydrolase_dom"/>
</dbReference>
<comment type="catalytic activity">
    <reaction evidence="25">
        <text>a 5'-end CoA-ribonucleoside in mRNA + H2O = a 5'-end phospho-adenosine-phospho-ribonucleoside in mRNA + (R)-4'-phosphopantetheine + 2 H(+)</text>
        <dbReference type="Rhea" id="RHEA:67592"/>
        <dbReference type="Rhea" id="RHEA-COMP:15719"/>
        <dbReference type="Rhea" id="RHEA-COMP:17276"/>
        <dbReference type="ChEBI" id="CHEBI:15377"/>
        <dbReference type="ChEBI" id="CHEBI:15378"/>
        <dbReference type="ChEBI" id="CHEBI:61723"/>
        <dbReference type="ChEBI" id="CHEBI:144051"/>
        <dbReference type="ChEBI" id="CHEBI:172371"/>
    </reaction>
    <physiologicalReaction direction="left-to-right" evidence="25">
        <dbReference type="Rhea" id="RHEA:67593"/>
    </physiologicalReaction>
</comment>
<proteinExistence type="inferred from homology"/>
<evidence type="ECO:0000259" key="32">
    <source>
        <dbReference type="PROSITE" id="PS51462"/>
    </source>
</evidence>
<comment type="catalytic activity">
    <reaction evidence="14">
        <text>malonyl-CoA + H2O = malonyl-4'-phosphopantetheine + adenosine 3',5'-bisphosphate + 2 H(+)</text>
        <dbReference type="Rhea" id="RHEA:67468"/>
        <dbReference type="ChEBI" id="CHEBI:15377"/>
        <dbReference type="ChEBI" id="CHEBI:15378"/>
        <dbReference type="ChEBI" id="CHEBI:57384"/>
        <dbReference type="ChEBI" id="CHEBI:58343"/>
        <dbReference type="ChEBI" id="CHEBI:172363"/>
    </reaction>
    <physiologicalReaction direction="left-to-right" evidence="14">
        <dbReference type="Rhea" id="RHEA:67469"/>
    </physiologicalReaction>
</comment>
<dbReference type="PROSITE" id="PS51462">
    <property type="entry name" value="NUDIX"/>
    <property type="match status" value="1"/>
</dbReference>
<evidence type="ECO:0000256" key="29">
    <source>
        <dbReference type="ARBA" id="ARBA00049284"/>
    </source>
</evidence>
<comment type="catalytic activity">
    <reaction evidence="26">
        <text>hexadecanoyl-CoA + H2O = S-hexadecanoyl-4'-phosphopantetheine + adenosine 3',5'-bisphosphate + 2 H(+)</text>
        <dbReference type="Rhea" id="RHEA:50032"/>
        <dbReference type="ChEBI" id="CHEBI:15377"/>
        <dbReference type="ChEBI" id="CHEBI:15378"/>
        <dbReference type="ChEBI" id="CHEBI:57379"/>
        <dbReference type="ChEBI" id="CHEBI:58343"/>
        <dbReference type="ChEBI" id="CHEBI:132018"/>
    </reaction>
    <physiologicalReaction direction="left-to-right" evidence="26">
        <dbReference type="Rhea" id="RHEA:50033"/>
    </physiologicalReaction>
</comment>
<organism evidence="33 34">
    <name type="scientific">Synaphobranchus kaupii</name>
    <name type="common">Kaup's arrowtooth eel</name>
    <dbReference type="NCBI Taxonomy" id="118154"/>
    <lineage>
        <taxon>Eukaryota</taxon>
        <taxon>Metazoa</taxon>
        <taxon>Chordata</taxon>
        <taxon>Craniata</taxon>
        <taxon>Vertebrata</taxon>
        <taxon>Euteleostomi</taxon>
        <taxon>Actinopterygii</taxon>
        <taxon>Neopterygii</taxon>
        <taxon>Teleostei</taxon>
        <taxon>Anguilliformes</taxon>
        <taxon>Synaphobranchidae</taxon>
        <taxon>Synaphobranchus</taxon>
    </lineage>
</organism>
<evidence type="ECO:0000256" key="4">
    <source>
        <dbReference type="ARBA" id="ARBA00022723"/>
    </source>
</evidence>
<evidence type="ECO:0000256" key="16">
    <source>
        <dbReference type="ARBA" id="ARBA00047466"/>
    </source>
</evidence>
<comment type="catalytic activity">
    <reaction evidence="10">
        <text>CoA + H2O = (R)-4'-phosphopantetheine + adenosine 3',5'-bisphosphate + 2 H(+)</text>
        <dbReference type="Rhea" id="RHEA:64988"/>
        <dbReference type="ChEBI" id="CHEBI:15377"/>
        <dbReference type="ChEBI" id="CHEBI:15378"/>
        <dbReference type="ChEBI" id="CHEBI:57287"/>
        <dbReference type="ChEBI" id="CHEBI:58343"/>
        <dbReference type="ChEBI" id="CHEBI:61723"/>
        <dbReference type="EC" id="3.6.1.77"/>
    </reaction>
    <physiologicalReaction direction="left-to-right" evidence="10">
        <dbReference type="Rhea" id="RHEA:64989"/>
    </physiologicalReaction>
</comment>
<comment type="catalytic activity">
    <reaction evidence="27">
        <text>an acyl-CoA + H2O = an acyl-4'-phosphopantetheine + adenosine 3',5'-bisphosphate + 2 H(+)</text>
        <dbReference type="Rhea" id="RHEA:50044"/>
        <dbReference type="ChEBI" id="CHEBI:15377"/>
        <dbReference type="ChEBI" id="CHEBI:15378"/>
        <dbReference type="ChEBI" id="CHEBI:58342"/>
        <dbReference type="ChEBI" id="CHEBI:58343"/>
        <dbReference type="ChEBI" id="CHEBI:132023"/>
    </reaction>
    <physiologicalReaction direction="left-to-right" evidence="27">
        <dbReference type="Rhea" id="RHEA:50045"/>
    </physiologicalReaction>
</comment>
<comment type="catalytic activity">
    <reaction evidence="20">
        <text>(9Z,12Z)-octadecadienoyl-CoA + H2O = S-(9Z,12Z-octadecadienoyl)-4'-phosphopantetheine + adenosine 3',5'-bisphosphate + 2 H(+)</text>
        <dbReference type="Rhea" id="RHEA:67536"/>
        <dbReference type="ChEBI" id="CHEBI:15377"/>
        <dbReference type="ChEBI" id="CHEBI:15378"/>
        <dbReference type="ChEBI" id="CHEBI:57383"/>
        <dbReference type="ChEBI" id="CHEBI:58343"/>
        <dbReference type="ChEBI" id="CHEBI:172387"/>
    </reaction>
    <physiologicalReaction direction="left-to-right" evidence="20">
        <dbReference type="Rhea" id="RHEA:67537"/>
    </physiologicalReaction>
</comment>
<evidence type="ECO:0000256" key="1">
    <source>
        <dbReference type="ARBA" id="ARBA00001936"/>
    </source>
</evidence>
<dbReference type="InterPro" id="IPR015797">
    <property type="entry name" value="NUDIX_hydrolase-like_dom_sf"/>
</dbReference>
<dbReference type="GO" id="GO:0010945">
    <property type="term" value="F:coenzyme A diphosphatase activity"/>
    <property type="evidence" value="ECO:0007669"/>
    <property type="project" value="UniProtKB-EC"/>
</dbReference>
<dbReference type="Proteomes" id="UP001152622">
    <property type="component" value="Chromosome 13"/>
</dbReference>
<comment type="cofactor">
    <cofactor evidence="1">
        <name>Mn(2+)</name>
        <dbReference type="ChEBI" id="CHEBI:29035"/>
    </cofactor>
</comment>
<gene>
    <name evidence="33" type="ORF">SKAU_G00306950</name>
</gene>
<evidence type="ECO:0000256" key="13">
    <source>
        <dbReference type="ARBA" id="ARBA00047289"/>
    </source>
</evidence>
<comment type="catalytic activity">
    <reaction evidence="21">
        <text>dodecanoyl-CoA + H2O = S-dodecanoyl-4'-phosphopantetheine + adenosine 3',5'-bisphosphate + 2 H(+)</text>
        <dbReference type="Rhea" id="RHEA:50024"/>
        <dbReference type="ChEBI" id="CHEBI:15377"/>
        <dbReference type="ChEBI" id="CHEBI:15378"/>
        <dbReference type="ChEBI" id="CHEBI:57375"/>
        <dbReference type="ChEBI" id="CHEBI:58343"/>
        <dbReference type="ChEBI" id="CHEBI:132015"/>
    </reaction>
    <physiologicalReaction direction="left-to-right" evidence="21">
        <dbReference type="Rhea" id="RHEA:50025"/>
    </physiologicalReaction>
</comment>
<sequence>MNTALKHWKEAATVILAAGTRRRPAFHSLKRSEIPSPPNFTKSDFAQNSVFDYEVLLLKRSGKSVFMPNIYVFPGGMVDPSDFSSDWLETFKSFRQSPNFGLGFVKQETRPPIFATDRQKLGSPITSDVAFRICAVRETFEESGILLVVPKNEENNIINTMNHSGDNQVTTPLTRLHELCGNRELARWRSLVIADPCNFIRMCRELDCMPNIWAMHEWGNWLTPKNDDYRRRYDTAFFICCLQEIPPTVQDEKEIVHFKWSSPSEVLQSYQTRELFVAPPQVYEMGRMCHFPQLQDLHSFARMRAPEGCERFLPVQLVAADCSIYLLPGDELYPENLDPSEDGGVNLSTEKSFEQLQEESSALHRFTRSYTINFHMSITPKHGHLRPIGAPSQTSSSTHKSRL</sequence>
<comment type="catalytic activity">
    <reaction evidence="13">
        <text>octanoyl-CoA + H2O = S-octanoyl-4'-phosphopantetheine + adenosine 3',5'-bisphosphate + 2 H(+)</text>
        <dbReference type="Rhea" id="RHEA:50016"/>
        <dbReference type="ChEBI" id="CHEBI:15377"/>
        <dbReference type="ChEBI" id="CHEBI:15378"/>
        <dbReference type="ChEBI" id="CHEBI:57386"/>
        <dbReference type="ChEBI" id="CHEBI:58343"/>
        <dbReference type="ChEBI" id="CHEBI:132013"/>
    </reaction>
    <physiologicalReaction direction="left-to-right" evidence="13">
        <dbReference type="Rhea" id="RHEA:50017"/>
    </physiologicalReaction>
</comment>
<dbReference type="EC" id="3.6.1.77" evidence="11"/>
<dbReference type="InterPro" id="IPR039121">
    <property type="entry name" value="NUDT19"/>
</dbReference>
<comment type="catalytic activity">
    <reaction evidence="17">
        <text>(6Z)-octenoyl-CoA + H2O = S-(6Z-octenoyl)-4'-phosphopantetheine + adenosine 3',5'-bisphosphate + 2 H(+)</text>
        <dbReference type="Rhea" id="RHEA:67528"/>
        <dbReference type="ChEBI" id="CHEBI:15377"/>
        <dbReference type="ChEBI" id="CHEBI:15378"/>
        <dbReference type="ChEBI" id="CHEBI:58343"/>
        <dbReference type="ChEBI" id="CHEBI:172383"/>
        <dbReference type="ChEBI" id="CHEBI:172384"/>
    </reaction>
    <physiologicalReaction direction="left-to-right" evidence="17">
        <dbReference type="Rhea" id="RHEA:67529"/>
    </physiologicalReaction>
</comment>
<evidence type="ECO:0000256" key="17">
    <source>
        <dbReference type="ARBA" id="ARBA00047511"/>
    </source>
</evidence>
<evidence type="ECO:0000256" key="31">
    <source>
        <dbReference type="SAM" id="MobiDB-lite"/>
    </source>
</evidence>
<evidence type="ECO:0000256" key="28">
    <source>
        <dbReference type="ARBA" id="ARBA00048961"/>
    </source>
</evidence>
<comment type="catalytic activity">
    <reaction evidence="19">
        <text>propanoyl-CoA + H2O = propanoyl-4'-phosphopantetheine + adenosine 3',5'-bisphosphate + 2 H(+)</text>
        <dbReference type="Rhea" id="RHEA:67464"/>
        <dbReference type="ChEBI" id="CHEBI:15377"/>
        <dbReference type="ChEBI" id="CHEBI:15378"/>
        <dbReference type="ChEBI" id="CHEBI:57392"/>
        <dbReference type="ChEBI" id="CHEBI:58343"/>
        <dbReference type="ChEBI" id="CHEBI:172362"/>
    </reaction>
    <physiologicalReaction direction="left-to-right" evidence="19">
        <dbReference type="Rhea" id="RHEA:67465"/>
    </physiologicalReaction>
</comment>
<evidence type="ECO:0000256" key="19">
    <source>
        <dbReference type="ARBA" id="ARBA00047666"/>
    </source>
</evidence>
<evidence type="ECO:0000256" key="30">
    <source>
        <dbReference type="ARBA" id="ARBA00049403"/>
    </source>
</evidence>
<dbReference type="AlphaFoldDB" id="A0A9Q1EQS1"/>
<evidence type="ECO:0000256" key="3">
    <source>
        <dbReference type="ARBA" id="ARBA00005582"/>
    </source>
</evidence>
<protein>
    <recommendedName>
        <fullName evidence="8">Acyl-coenzyme A diphosphatase NUDT19</fullName>
        <ecNumber evidence="11">3.6.1.77</ecNumber>
    </recommendedName>
    <alternativeName>
        <fullName evidence="9">Nucleoside diphosphate-linked moiety X motif 19</fullName>
    </alternativeName>
</protein>
<comment type="catalytic activity">
    <reaction evidence="29">
        <text>butanoyl-CoA + H2O = S-butanoyl-4'-phosphopantetheine + adenosine 3',5'-bisphosphate + 2 H(+)</text>
        <dbReference type="Rhea" id="RHEA:49976"/>
        <dbReference type="ChEBI" id="CHEBI:15377"/>
        <dbReference type="ChEBI" id="CHEBI:15378"/>
        <dbReference type="ChEBI" id="CHEBI:57371"/>
        <dbReference type="ChEBI" id="CHEBI:58343"/>
        <dbReference type="ChEBI" id="CHEBI:132011"/>
    </reaction>
    <physiologicalReaction direction="left-to-right" evidence="29">
        <dbReference type="Rhea" id="RHEA:49977"/>
    </physiologicalReaction>
</comment>
<accession>A0A9Q1EQS1</accession>
<dbReference type="PANTHER" id="PTHR12318:SF0">
    <property type="entry name" value="ACYL-COENZYME A DIPHOSPHATASE NUDT19"/>
    <property type="match status" value="1"/>
</dbReference>
<comment type="catalytic activity">
    <reaction evidence="23">
        <text>(9Z)-tetradecenoyl-CoA + H2O = S-(9Z-tetradecenoyl)-4'-phosphopantetheine + adenosine 3',5'-bisphosphate + 2 H(+)</text>
        <dbReference type="Rhea" id="RHEA:67544"/>
        <dbReference type="ChEBI" id="CHEBI:15377"/>
        <dbReference type="ChEBI" id="CHEBI:15378"/>
        <dbReference type="ChEBI" id="CHEBI:58343"/>
        <dbReference type="ChEBI" id="CHEBI:65060"/>
        <dbReference type="ChEBI" id="CHEBI:172389"/>
    </reaction>
    <physiologicalReaction direction="left-to-right" evidence="23">
        <dbReference type="Rhea" id="RHEA:67545"/>
    </physiologicalReaction>
</comment>
<comment type="similarity">
    <text evidence="3">Belongs to the Nudix hydrolase family.</text>
</comment>
<dbReference type="SUPFAM" id="SSF55811">
    <property type="entry name" value="Nudix"/>
    <property type="match status" value="1"/>
</dbReference>
<reference evidence="33" key="1">
    <citation type="journal article" date="2023" name="Science">
        <title>Genome structures resolve the early diversification of teleost fishes.</title>
        <authorList>
            <person name="Parey E."/>
            <person name="Louis A."/>
            <person name="Montfort J."/>
            <person name="Bouchez O."/>
            <person name="Roques C."/>
            <person name="Iampietro C."/>
            <person name="Lluch J."/>
            <person name="Castinel A."/>
            <person name="Donnadieu C."/>
            <person name="Desvignes T."/>
            <person name="Floi Bucao C."/>
            <person name="Jouanno E."/>
            <person name="Wen M."/>
            <person name="Mejri S."/>
            <person name="Dirks R."/>
            <person name="Jansen H."/>
            <person name="Henkel C."/>
            <person name="Chen W.J."/>
            <person name="Zahm M."/>
            <person name="Cabau C."/>
            <person name="Klopp C."/>
            <person name="Thompson A.W."/>
            <person name="Robinson-Rechavi M."/>
            <person name="Braasch I."/>
            <person name="Lecointre G."/>
            <person name="Bobe J."/>
            <person name="Postlethwait J.H."/>
            <person name="Berthelot C."/>
            <person name="Roest Crollius H."/>
            <person name="Guiguen Y."/>
        </authorList>
    </citation>
    <scope>NUCLEOTIDE SEQUENCE</scope>
    <source>
        <strain evidence="33">WJC10195</strain>
    </source>
</reference>
<evidence type="ECO:0000313" key="33">
    <source>
        <dbReference type="EMBL" id="KAJ8343366.1"/>
    </source>
</evidence>
<dbReference type="GO" id="GO:0046872">
    <property type="term" value="F:metal ion binding"/>
    <property type="evidence" value="ECO:0007669"/>
    <property type="project" value="UniProtKB-KW"/>
</dbReference>
<comment type="catalytic activity">
    <reaction evidence="24">
        <text>succinyl-CoA + H2O = succinyl-4'-phosphopantetheine + adenosine 3',5'-bisphosphate + 2 H(+)</text>
        <dbReference type="Rhea" id="RHEA:67472"/>
        <dbReference type="ChEBI" id="CHEBI:15377"/>
        <dbReference type="ChEBI" id="CHEBI:15378"/>
        <dbReference type="ChEBI" id="CHEBI:57292"/>
        <dbReference type="ChEBI" id="CHEBI:58343"/>
        <dbReference type="ChEBI" id="CHEBI:172364"/>
    </reaction>
    <physiologicalReaction direction="left-to-right" evidence="24">
        <dbReference type="Rhea" id="RHEA:67473"/>
    </physiologicalReaction>
</comment>
<evidence type="ECO:0000256" key="23">
    <source>
        <dbReference type="ARBA" id="ARBA00048413"/>
    </source>
</evidence>
<keyword evidence="5" id="KW-0378">Hydrolase</keyword>
<keyword evidence="6" id="KW-0460">Magnesium</keyword>
<comment type="cofactor">
    <cofactor evidence="2">
        <name>Mg(2+)</name>
        <dbReference type="ChEBI" id="CHEBI:18420"/>
    </cofactor>
</comment>
<evidence type="ECO:0000256" key="20">
    <source>
        <dbReference type="ARBA" id="ARBA00047708"/>
    </source>
</evidence>
<evidence type="ECO:0000256" key="15">
    <source>
        <dbReference type="ARBA" id="ARBA00047403"/>
    </source>
</evidence>
<feature type="region of interest" description="Disordered" evidence="31">
    <location>
        <begin position="383"/>
        <end position="403"/>
    </location>
</feature>
<evidence type="ECO:0000313" key="34">
    <source>
        <dbReference type="Proteomes" id="UP001152622"/>
    </source>
</evidence>
<keyword evidence="7" id="KW-0464">Manganese</keyword>
<evidence type="ECO:0000256" key="18">
    <source>
        <dbReference type="ARBA" id="ARBA00047584"/>
    </source>
</evidence>
<evidence type="ECO:0000256" key="12">
    <source>
        <dbReference type="ARBA" id="ARBA00045809"/>
    </source>
</evidence>
<name>A0A9Q1EQS1_SYNKA</name>
<dbReference type="Gene3D" id="3.90.79.10">
    <property type="entry name" value="Nucleoside Triphosphate Pyrophosphohydrolase"/>
    <property type="match status" value="1"/>
</dbReference>
<evidence type="ECO:0000256" key="27">
    <source>
        <dbReference type="ARBA" id="ARBA00048882"/>
    </source>
</evidence>
<evidence type="ECO:0000256" key="2">
    <source>
        <dbReference type="ARBA" id="ARBA00001946"/>
    </source>
</evidence>
<evidence type="ECO:0000256" key="8">
    <source>
        <dbReference type="ARBA" id="ARBA00026208"/>
    </source>
</evidence>
<evidence type="ECO:0000256" key="10">
    <source>
        <dbReference type="ARBA" id="ARBA00044908"/>
    </source>
</evidence>
<comment type="catalytic activity">
    <reaction evidence="30">
        <text>(9Z)-hexadecenoyl-CoA + H2O = S-(9Z-hexadecenoyl)-4'-phosphopantetheine + adenosine 3',5'-bisphosphate + 2 H(+)</text>
        <dbReference type="Rhea" id="RHEA:67540"/>
        <dbReference type="ChEBI" id="CHEBI:15377"/>
        <dbReference type="ChEBI" id="CHEBI:15378"/>
        <dbReference type="ChEBI" id="CHEBI:58343"/>
        <dbReference type="ChEBI" id="CHEBI:61540"/>
        <dbReference type="ChEBI" id="CHEBI:172388"/>
    </reaction>
    <physiologicalReaction direction="left-to-right" evidence="30">
        <dbReference type="Rhea" id="RHEA:67541"/>
    </physiologicalReaction>
</comment>
<evidence type="ECO:0000256" key="6">
    <source>
        <dbReference type="ARBA" id="ARBA00022842"/>
    </source>
</evidence>
<comment type="catalytic activity">
    <reaction evidence="18">
        <text>4,8-dimethylnonanoyl-CoA + H2O = S-(4,8-dimethylnonanoyl)-4'-phosphopantetheine + adenosine 3',5'-bisphosphate + 2 H(+)</text>
        <dbReference type="Rhea" id="RHEA:67524"/>
        <dbReference type="ChEBI" id="CHEBI:15377"/>
        <dbReference type="ChEBI" id="CHEBI:15378"/>
        <dbReference type="ChEBI" id="CHEBI:58343"/>
        <dbReference type="ChEBI" id="CHEBI:77061"/>
        <dbReference type="ChEBI" id="CHEBI:172385"/>
    </reaction>
    <physiologicalReaction direction="left-to-right" evidence="18">
        <dbReference type="Rhea" id="RHEA:67525"/>
    </physiologicalReaction>
</comment>
<evidence type="ECO:0000256" key="22">
    <source>
        <dbReference type="ARBA" id="ARBA00048360"/>
    </source>
</evidence>
<dbReference type="PANTHER" id="PTHR12318">
    <property type="entry name" value="TESTOSTERONE-REGULATED PROTEIN RP2"/>
    <property type="match status" value="1"/>
</dbReference>
<feature type="compositionally biased region" description="Polar residues" evidence="31">
    <location>
        <begin position="391"/>
        <end position="403"/>
    </location>
</feature>
<evidence type="ECO:0000256" key="14">
    <source>
        <dbReference type="ARBA" id="ARBA00047369"/>
    </source>
</evidence>
<evidence type="ECO:0000256" key="7">
    <source>
        <dbReference type="ARBA" id="ARBA00023211"/>
    </source>
</evidence>
<feature type="domain" description="Nudix hydrolase" evidence="32">
    <location>
        <begin position="21"/>
        <end position="283"/>
    </location>
</feature>
<evidence type="ECO:0000256" key="24">
    <source>
        <dbReference type="ARBA" id="ARBA00048624"/>
    </source>
</evidence>
<comment type="catalytic activity">
    <reaction evidence="15">
        <text>tetradecanoyl-CoA + H2O = tetradecanoyl-4'-phosphopantetheine + adenosine 3',5'-bisphosphate + 2 H(+)</text>
        <dbReference type="Rhea" id="RHEA:50028"/>
        <dbReference type="ChEBI" id="CHEBI:15377"/>
        <dbReference type="ChEBI" id="CHEBI:15378"/>
        <dbReference type="ChEBI" id="CHEBI:57385"/>
        <dbReference type="ChEBI" id="CHEBI:58343"/>
        <dbReference type="ChEBI" id="CHEBI:132017"/>
    </reaction>
    <physiologicalReaction direction="left-to-right" evidence="15">
        <dbReference type="Rhea" id="RHEA:50029"/>
    </physiologicalReaction>
</comment>
<dbReference type="CDD" id="cd18870">
    <property type="entry name" value="NUDIX_AcylCoAdiphos_Nudt19"/>
    <property type="match status" value="1"/>
</dbReference>
<evidence type="ECO:0000256" key="26">
    <source>
        <dbReference type="ARBA" id="ARBA00048828"/>
    </source>
</evidence>
<evidence type="ECO:0000256" key="11">
    <source>
        <dbReference type="ARBA" id="ARBA00044967"/>
    </source>
</evidence>
<evidence type="ECO:0000256" key="5">
    <source>
        <dbReference type="ARBA" id="ARBA00022801"/>
    </source>
</evidence>